<reference evidence="1" key="2">
    <citation type="journal article" date="2015" name="Data Brief">
        <title>Shoot transcriptome of the giant reed, Arundo donax.</title>
        <authorList>
            <person name="Barrero R.A."/>
            <person name="Guerrero F.D."/>
            <person name="Moolhuijzen P."/>
            <person name="Goolsby J.A."/>
            <person name="Tidwell J."/>
            <person name="Bellgard S.E."/>
            <person name="Bellgard M.I."/>
        </authorList>
    </citation>
    <scope>NUCLEOTIDE SEQUENCE</scope>
    <source>
        <tissue evidence="1">Shoot tissue taken approximately 20 cm above the soil surface</tissue>
    </source>
</reference>
<proteinExistence type="predicted"/>
<protein>
    <submittedName>
        <fullName evidence="1">Uncharacterized protein</fullName>
    </submittedName>
</protein>
<accession>A0A0A9F288</accession>
<dbReference type="EMBL" id="GBRH01191444">
    <property type="protein sequence ID" value="JAE06452.1"/>
    <property type="molecule type" value="Transcribed_RNA"/>
</dbReference>
<evidence type="ECO:0000313" key="1">
    <source>
        <dbReference type="EMBL" id="JAE06452.1"/>
    </source>
</evidence>
<dbReference type="AlphaFoldDB" id="A0A0A9F288"/>
<reference evidence="1" key="1">
    <citation type="submission" date="2014-09" db="EMBL/GenBank/DDBJ databases">
        <authorList>
            <person name="Magalhaes I.L.F."/>
            <person name="Oliveira U."/>
            <person name="Santos F.R."/>
            <person name="Vidigal T.H.D.A."/>
            <person name="Brescovit A.D."/>
            <person name="Santos A.J."/>
        </authorList>
    </citation>
    <scope>NUCLEOTIDE SEQUENCE</scope>
    <source>
        <tissue evidence="1">Shoot tissue taken approximately 20 cm above the soil surface</tissue>
    </source>
</reference>
<sequence>MTRKDGLDWFQKLRGRQQRLLHGLSSCLTHVSEPKSCKNHTARHDKNLSCMV</sequence>
<organism evidence="1">
    <name type="scientific">Arundo donax</name>
    <name type="common">Giant reed</name>
    <name type="synonym">Donax arundinaceus</name>
    <dbReference type="NCBI Taxonomy" id="35708"/>
    <lineage>
        <taxon>Eukaryota</taxon>
        <taxon>Viridiplantae</taxon>
        <taxon>Streptophyta</taxon>
        <taxon>Embryophyta</taxon>
        <taxon>Tracheophyta</taxon>
        <taxon>Spermatophyta</taxon>
        <taxon>Magnoliopsida</taxon>
        <taxon>Liliopsida</taxon>
        <taxon>Poales</taxon>
        <taxon>Poaceae</taxon>
        <taxon>PACMAD clade</taxon>
        <taxon>Arundinoideae</taxon>
        <taxon>Arundineae</taxon>
        <taxon>Arundo</taxon>
    </lineage>
</organism>
<name>A0A0A9F288_ARUDO</name>